<dbReference type="AlphaFoldDB" id="A0AAD7TB64"/>
<sequence>MWSRPSFVQRASLLQPTAVDRTADIDKRVPRRSGPGVSPGGPVGIRVSRLEELPVSERPRNRCSTAFHLCVDTGAGTLAGPSFGPVLNSPNSLELLMLWKD</sequence>
<accession>A0AAD7TB64</accession>
<evidence type="ECO:0000313" key="3">
    <source>
        <dbReference type="Proteomes" id="UP001221898"/>
    </source>
</evidence>
<comment type="caution">
    <text evidence="2">The sequence shown here is derived from an EMBL/GenBank/DDBJ whole genome shotgun (WGS) entry which is preliminary data.</text>
</comment>
<feature type="region of interest" description="Disordered" evidence="1">
    <location>
        <begin position="22"/>
        <end position="44"/>
    </location>
</feature>
<keyword evidence="3" id="KW-1185">Reference proteome</keyword>
<proteinExistence type="predicted"/>
<reference evidence="2" key="1">
    <citation type="journal article" date="2023" name="Science">
        <title>Genome structures resolve the early diversification of teleost fishes.</title>
        <authorList>
            <person name="Parey E."/>
            <person name="Louis A."/>
            <person name="Montfort J."/>
            <person name="Bouchez O."/>
            <person name="Roques C."/>
            <person name="Iampietro C."/>
            <person name="Lluch J."/>
            <person name="Castinel A."/>
            <person name="Donnadieu C."/>
            <person name="Desvignes T."/>
            <person name="Floi Bucao C."/>
            <person name="Jouanno E."/>
            <person name="Wen M."/>
            <person name="Mejri S."/>
            <person name="Dirks R."/>
            <person name="Jansen H."/>
            <person name="Henkel C."/>
            <person name="Chen W.J."/>
            <person name="Zahm M."/>
            <person name="Cabau C."/>
            <person name="Klopp C."/>
            <person name="Thompson A.W."/>
            <person name="Robinson-Rechavi M."/>
            <person name="Braasch I."/>
            <person name="Lecointre G."/>
            <person name="Bobe J."/>
            <person name="Postlethwait J.H."/>
            <person name="Berthelot C."/>
            <person name="Roest Crollius H."/>
            <person name="Guiguen Y."/>
        </authorList>
    </citation>
    <scope>NUCLEOTIDE SEQUENCE</scope>
    <source>
        <strain evidence="2">NC1722</strain>
    </source>
</reference>
<protein>
    <submittedName>
        <fullName evidence="2">Uncharacterized protein</fullName>
    </submittedName>
</protein>
<evidence type="ECO:0000256" key="1">
    <source>
        <dbReference type="SAM" id="MobiDB-lite"/>
    </source>
</evidence>
<gene>
    <name evidence="2" type="ORF">AAFF_G00225940</name>
</gene>
<evidence type="ECO:0000313" key="2">
    <source>
        <dbReference type="EMBL" id="KAJ8417751.1"/>
    </source>
</evidence>
<dbReference type="Proteomes" id="UP001221898">
    <property type="component" value="Unassembled WGS sequence"/>
</dbReference>
<dbReference type="EMBL" id="JAINUG010000003">
    <property type="protein sequence ID" value="KAJ8417751.1"/>
    <property type="molecule type" value="Genomic_DNA"/>
</dbReference>
<organism evidence="2 3">
    <name type="scientific">Aldrovandia affinis</name>
    <dbReference type="NCBI Taxonomy" id="143900"/>
    <lineage>
        <taxon>Eukaryota</taxon>
        <taxon>Metazoa</taxon>
        <taxon>Chordata</taxon>
        <taxon>Craniata</taxon>
        <taxon>Vertebrata</taxon>
        <taxon>Euteleostomi</taxon>
        <taxon>Actinopterygii</taxon>
        <taxon>Neopterygii</taxon>
        <taxon>Teleostei</taxon>
        <taxon>Notacanthiformes</taxon>
        <taxon>Halosauridae</taxon>
        <taxon>Aldrovandia</taxon>
    </lineage>
</organism>
<name>A0AAD7TB64_9TELE</name>